<keyword evidence="2" id="KW-1185">Reference proteome</keyword>
<name>A0A1E5P1L3_9ACTN</name>
<sequence>MVWACGVKYIDAAVEQFPSGVDVDCFGFQDLPAWSKTNQPVLVWAVWRWTKSVRSGCDGRSVNTPKGQGA</sequence>
<comment type="caution">
    <text evidence="1">The sequence shown here is derived from an EMBL/GenBank/DDBJ whole genome shotgun (WGS) entry which is preliminary data.</text>
</comment>
<gene>
    <name evidence="1" type="ORF">AS594_01725</name>
</gene>
<accession>A0A1E5P1L3</accession>
<dbReference type="Proteomes" id="UP000095759">
    <property type="component" value="Unassembled WGS sequence"/>
</dbReference>
<dbReference type="AlphaFoldDB" id="A0A1E5P1L3"/>
<evidence type="ECO:0000313" key="2">
    <source>
        <dbReference type="Proteomes" id="UP000095759"/>
    </source>
</evidence>
<organism evidence="1 2">
    <name type="scientific">Streptomyces agglomeratus</name>
    <dbReference type="NCBI Taxonomy" id="285458"/>
    <lineage>
        <taxon>Bacteria</taxon>
        <taxon>Bacillati</taxon>
        <taxon>Actinomycetota</taxon>
        <taxon>Actinomycetes</taxon>
        <taxon>Kitasatosporales</taxon>
        <taxon>Streptomycetaceae</taxon>
        <taxon>Streptomyces</taxon>
    </lineage>
</organism>
<protein>
    <submittedName>
        <fullName evidence="1">Uncharacterized protein</fullName>
    </submittedName>
</protein>
<dbReference type="STRING" id="285458.BGM19_35100"/>
<evidence type="ECO:0000313" key="1">
    <source>
        <dbReference type="EMBL" id="OEJ23399.1"/>
    </source>
</evidence>
<proteinExistence type="predicted"/>
<reference evidence="1 2" key="1">
    <citation type="submission" date="2016-08" db="EMBL/GenBank/DDBJ databases">
        <title>Complete genome sequence of Streptomyces agglomeratus strain 6-3-2, a novel anti-MRSA actinomycete isolated from Wuli of Tebit, China.</title>
        <authorList>
            <person name="Chen X."/>
        </authorList>
    </citation>
    <scope>NUCLEOTIDE SEQUENCE [LARGE SCALE GENOMIC DNA]</scope>
    <source>
        <strain evidence="1 2">6-3-2</strain>
    </source>
</reference>
<dbReference type="EMBL" id="MEHJ01000001">
    <property type="protein sequence ID" value="OEJ23399.1"/>
    <property type="molecule type" value="Genomic_DNA"/>
</dbReference>